<name>A0A8J4SRJ6_9TREM</name>
<dbReference type="GO" id="GO:0005737">
    <property type="term" value="C:cytoplasm"/>
    <property type="evidence" value="ECO:0007669"/>
    <property type="project" value="TreeGrafter"/>
</dbReference>
<feature type="repeat" description="ANK" evidence="4">
    <location>
        <begin position="202"/>
        <end position="224"/>
    </location>
</feature>
<feature type="region of interest" description="Disordered" evidence="6">
    <location>
        <begin position="414"/>
        <end position="495"/>
    </location>
</feature>
<feature type="region of interest" description="Disordered" evidence="6">
    <location>
        <begin position="808"/>
        <end position="833"/>
    </location>
</feature>
<feature type="region of interest" description="Disordered" evidence="6">
    <location>
        <begin position="568"/>
        <end position="641"/>
    </location>
</feature>
<feature type="region of interest" description="Disordered" evidence="6">
    <location>
        <begin position="695"/>
        <end position="731"/>
    </location>
</feature>
<sequence>MFPGRVPDTAARELKNKQIKSWVGSETDRASSEYRPPKNIKFPLGVSLIAACYTKDQEEFKRLLDLGVDINTRNPGGLTCVHLCCINGDYEFLEFLIKEGADVNIQDNDGWTPLHAASSFGSEELVRLLLEHGADVSIFSCETELPVDLSQNNSVTKLLTEAMQLKRVDPDQVRQTEAQLLLRDAKHWLEIGRCDYVVDPRTGASPLHVAACKDYTDVLEVLLKIPGLDLDCQDHDGWTALHAAAHWNHEQSVRLLVDAGASFDVYTFTNQSVLDVADQEMTPLLRQLRERQRAAKRNAPTVPKPTLANLQPSKPILSDDASDASNERSVDGSTDEETTDNSGEEMEEEEKTAITRPNAVGTPMTFSSDLPVKTVTTAAAGDGLKLINHILHPPEVRGISEEVSALPCEQKKLTEDTKQNISSRAATSSAFSASSNPVLPSPDMLQGNSVEQKTPSFARVDTEPKDSRYPESVINDKLPRESTSPISTSDSIQSGVGKGLSLVNGLHEVAPTNPLVESKPETVSKSTFPNGLRSTLSPLSPTTLSEPVSTVSDGVVERTAMSDRTNAMRSLKTSKEHSPPPPVPPTPLKGPTVNSNRIVTIRRRQIPPTPVDSQLFTTLSSTDSSKGDKGNAAAKPNEDISNVRRVSLLMSPSKSAESETQRSIKARYVRSTRRSTQGVSAEEVEEAKKLIEKNNSAAVTSEGSTVDGNDQLASTTASRSLPDRSNLRATRGTTRSYLNQELVAQEKQPAWKTGIRSFDSSDATTTNAIAATSKTDSVPSSTTPVIPIGKAVDSLKVYRGYQNETNVADRNNSLGAKDSNPLSSSTLSSSEAAVEPASGGYLVSDSRRAHQPQPRGIRDWTTKVGVFESSDVDRPYSRRPVACTRTATPNSGDYTTSAYYSTLSHTSPPVTSSAVLSNDVNAPAPVIPRPSSRFLHQNDTSCTTSQAQHDRTDVRAPSSILPWNATRKTNSVANPTVPVTSSTAAVTTATKFATIGRQASLPSSSIPYTHSQTTDYRRLYEREKVEKERLARELDRINRENANLRLQLSRLRSDDDTHTSGTIAPTLNDKSSIVDELPRVSRVRRFHIKGQNLKRNIYPSVFLHDSNRILWSS</sequence>
<dbReference type="SUPFAM" id="SSF48403">
    <property type="entry name" value="Ankyrin repeat"/>
    <property type="match status" value="1"/>
</dbReference>
<proteinExistence type="inferred from homology"/>
<gene>
    <name evidence="7" type="ORF">PHET_03213</name>
</gene>
<feature type="region of interest" description="Disordered" evidence="6">
    <location>
        <begin position="838"/>
        <end position="857"/>
    </location>
</feature>
<dbReference type="InterPro" id="IPR036770">
    <property type="entry name" value="Ankyrin_rpt-contain_sf"/>
</dbReference>
<evidence type="ECO:0008006" key="9">
    <source>
        <dbReference type="Google" id="ProtNLM"/>
    </source>
</evidence>
<dbReference type="InterPro" id="IPR051226">
    <property type="entry name" value="PP1_Regulatory_Subunit"/>
</dbReference>
<feature type="compositionally biased region" description="Acidic residues" evidence="6">
    <location>
        <begin position="333"/>
        <end position="350"/>
    </location>
</feature>
<keyword evidence="1" id="KW-0217">Developmental protein</keyword>
<feature type="region of interest" description="Disordered" evidence="6">
    <location>
        <begin position="512"/>
        <end position="550"/>
    </location>
</feature>
<keyword evidence="2" id="KW-0677">Repeat</keyword>
<reference evidence="7" key="1">
    <citation type="submission" date="2019-05" db="EMBL/GenBank/DDBJ databases">
        <title>Annotation for the trematode Paragonimus heterotremus.</title>
        <authorList>
            <person name="Choi Y.-J."/>
        </authorList>
    </citation>
    <scope>NUCLEOTIDE SEQUENCE</scope>
    <source>
        <strain evidence="7">LC</strain>
    </source>
</reference>
<dbReference type="GO" id="GO:0004857">
    <property type="term" value="F:enzyme inhibitor activity"/>
    <property type="evidence" value="ECO:0007669"/>
    <property type="project" value="TreeGrafter"/>
</dbReference>
<feature type="compositionally biased region" description="Basic and acidic residues" evidence="6">
    <location>
        <begin position="460"/>
        <end position="469"/>
    </location>
</feature>
<dbReference type="CDD" id="cd21930">
    <property type="entry name" value="IPD_PPP1R12"/>
    <property type="match status" value="1"/>
</dbReference>
<feature type="compositionally biased region" description="Polar residues" evidence="6">
    <location>
        <begin position="521"/>
        <end position="533"/>
    </location>
</feature>
<keyword evidence="8" id="KW-1185">Reference proteome</keyword>
<dbReference type="EMBL" id="LUCH01001177">
    <property type="protein sequence ID" value="KAF5403517.1"/>
    <property type="molecule type" value="Genomic_DNA"/>
</dbReference>
<comment type="similarity">
    <text evidence="3">Belongs to the NRARP family.</text>
</comment>
<feature type="compositionally biased region" description="Polar residues" evidence="6">
    <location>
        <begin position="446"/>
        <end position="455"/>
    </location>
</feature>
<keyword evidence="4" id="KW-0040">ANK repeat</keyword>
<evidence type="ECO:0000256" key="2">
    <source>
        <dbReference type="ARBA" id="ARBA00022737"/>
    </source>
</evidence>
<comment type="caution">
    <text evidence="7">The sequence shown here is derived from an EMBL/GenBank/DDBJ whole genome shotgun (WGS) entry which is preliminary data.</text>
</comment>
<evidence type="ECO:0000256" key="1">
    <source>
        <dbReference type="ARBA" id="ARBA00022473"/>
    </source>
</evidence>
<feature type="repeat" description="ANK" evidence="4">
    <location>
        <begin position="109"/>
        <end position="141"/>
    </location>
</feature>
<dbReference type="Gene3D" id="6.10.140.390">
    <property type="match status" value="1"/>
</dbReference>
<evidence type="ECO:0000256" key="6">
    <source>
        <dbReference type="SAM" id="MobiDB-lite"/>
    </source>
</evidence>
<dbReference type="Gene3D" id="1.25.40.20">
    <property type="entry name" value="Ankyrin repeat-containing domain"/>
    <property type="match status" value="2"/>
</dbReference>
<feature type="repeat" description="ANK" evidence="4">
    <location>
        <begin position="236"/>
        <end position="268"/>
    </location>
</feature>
<feature type="compositionally biased region" description="Low complexity" evidence="6">
    <location>
        <begin position="534"/>
        <end position="550"/>
    </location>
</feature>
<evidence type="ECO:0000313" key="8">
    <source>
        <dbReference type="Proteomes" id="UP000748531"/>
    </source>
</evidence>
<dbReference type="PROSITE" id="PS50088">
    <property type="entry name" value="ANK_REPEAT"/>
    <property type="match status" value="4"/>
</dbReference>
<evidence type="ECO:0000313" key="7">
    <source>
        <dbReference type="EMBL" id="KAF5403517.1"/>
    </source>
</evidence>
<organism evidence="7 8">
    <name type="scientific">Paragonimus heterotremus</name>
    <dbReference type="NCBI Taxonomy" id="100268"/>
    <lineage>
        <taxon>Eukaryota</taxon>
        <taxon>Metazoa</taxon>
        <taxon>Spiralia</taxon>
        <taxon>Lophotrochozoa</taxon>
        <taxon>Platyhelminthes</taxon>
        <taxon>Trematoda</taxon>
        <taxon>Digenea</taxon>
        <taxon>Plagiorchiida</taxon>
        <taxon>Troglotremata</taxon>
        <taxon>Troglotrematidae</taxon>
        <taxon>Paragonimus</taxon>
    </lineage>
</organism>
<feature type="region of interest" description="Disordered" evidence="6">
    <location>
        <begin position="929"/>
        <end position="953"/>
    </location>
</feature>
<dbReference type="GO" id="GO:0019208">
    <property type="term" value="F:phosphatase regulator activity"/>
    <property type="evidence" value="ECO:0007669"/>
    <property type="project" value="TreeGrafter"/>
</dbReference>
<dbReference type="OrthoDB" id="19014at2759"/>
<dbReference type="AlphaFoldDB" id="A0A8J4SRJ6"/>
<evidence type="ECO:0000256" key="3">
    <source>
        <dbReference type="ARBA" id="ARBA00038386"/>
    </source>
</evidence>
<dbReference type="InterPro" id="IPR002110">
    <property type="entry name" value="Ankyrin_rpt"/>
</dbReference>
<feature type="repeat" description="ANK" evidence="4">
    <location>
        <begin position="76"/>
        <end position="108"/>
    </location>
</feature>
<feature type="compositionally biased region" description="Pro residues" evidence="6">
    <location>
        <begin position="579"/>
        <end position="588"/>
    </location>
</feature>
<feature type="coiled-coil region" evidence="5">
    <location>
        <begin position="1020"/>
        <end position="1054"/>
    </location>
</feature>
<evidence type="ECO:0000256" key="4">
    <source>
        <dbReference type="PROSITE-ProRule" id="PRU00023"/>
    </source>
</evidence>
<dbReference type="PROSITE" id="PS50297">
    <property type="entry name" value="ANK_REP_REGION"/>
    <property type="match status" value="4"/>
</dbReference>
<protein>
    <recommendedName>
        <fullName evidence="9">cGMP-dependent protein kinase interacting domain-containing protein</fullName>
    </recommendedName>
</protein>
<dbReference type="PANTHER" id="PTHR24179">
    <property type="entry name" value="PROTEIN PHOSPHATASE 1 REGULATORY SUBUNIT 12"/>
    <property type="match status" value="1"/>
</dbReference>
<evidence type="ECO:0000256" key="5">
    <source>
        <dbReference type="SAM" id="Coils"/>
    </source>
</evidence>
<feature type="compositionally biased region" description="Polar residues" evidence="6">
    <location>
        <begin position="481"/>
        <end position="494"/>
    </location>
</feature>
<feature type="compositionally biased region" description="Low complexity" evidence="6">
    <location>
        <begin position="422"/>
        <end position="435"/>
    </location>
</feature>
<feature type="compositionally biased region" description="Polar residues" evidence="6">
    <location>
        <begin position="934"/>
        <end position="947"/>
    </location>
</feature>
<dbReference type="SMART" id="SM00248">
    <property type="entry name" value="ANK"/>
    <property type="match status" value="4"/>
</dbReference>
<dbReference type="Proteomes" id="UP000748531">
    <property type="component" value="Unassembled WGS sequence"/>
</dbReference>
<dbReference type="Pfam" id="PF12796">
    <property type="entry name" value="Ank_2"/>
    <property type="match status" value="2"/>
</dbReference>
<feature type="compositionally biased region" description="Polar residues" evidence="6">
    <location>
        <begin position="611"/>
        <end position="624"/>
    </location>
</feature>
<feature type="compositionally biased region" description="Polar residues" evidence="6">
    <location>
        <begin position="695"/>
        <end position="719"/>
    </location>
</feature>
<accession>A0A8J4SRJ6</accession>
<dbReference type="PANTHER" id="PTHR24179:SF21">
    <property type="entry name" value="MYOSIN BINDING SUBUNIT, ISOFORM O"/>
    <property type="match status" value="1"/>
</dbReference>
<keyword evidence="5" id="KW-0175">Coiled coil</keyword>
<feature type="region of interest" description="Disordered" evidence="6">
    <location>
        <begin position="292"/>
        <end position="365"/>
    </location>
</feature>